<comment type="subcellular location">
    <subcellularLocation>
        <location evidence="2 12">Nucleus</location>
    </subcellularLocation>
</comment>
<dbReference type="InterPro" id="IPR006811">
    <property type="entry name" value="RNA_pol_II_suA"/>
</dbReference>
<keyword evidence="15" id="KW-1185">Reference proteome</keyword>
<dbReference type="Gene3D" id="3.40.50.2300">
    <property type="match status" value="2"/>
</dbReference>
<comment type="catalytic activity">
    <reaction evidence="10 12">
        <text>O-phospho-L-seryl-[protein] + H2O = L-seryl-[protein] + phosphate</text>
        <dbReference type="Rhea" id="RHEA:20629"/>
        <dbReference type="Rhea" id="RHEA-COMP:9863"/>
        <dbReference type="Rhea" id="RHEA-COMP:11604"/>
        <dbReference type="ChEBI" id="CHEBI:15377"/>
        <dbReference type="ChEBI" id="CHEBI:29999"/>
        <dbReference type="ChEBI" id="CHEBI:43474"/>
        <dbReference type="ChEBI" id="CHEBI:83421"/>
        <dbReference type="EC" id="3.1.3.16"/>
    </reaction>
</comment>
<evidence type="ECO:0000256" key="8">
    <source>
        <dbReference type="ARBA" id="ARBA00022912"/>
    </source>
</evidence>
<protein>
    <recommendedName>
        <fullName evidence="5 12">RNA polymerase II subunit A C-terminal domain phosphatase SSU72</fullName>
        <shortName evidence="12">CTD phosphatase SSU72</shortName>
        <ecNumber evidence="4 12">3.1.3.16</ecNumber>
    </recommendedName>
</protein>
<evidence type="ECO:0000256" key="3">
    <source>
        <dbReference type="ARBA" id="ARBA00008978"/>
    </source>
</evidence>
<evidence type="ECO:0000256" key="12">
    <source>
        <dbReference type="RuleBase" id="RU369031"/>
    </source>
</evidence>
<dbReference type="FunFam" id="3.40.50.2300:FF:000039">
    <property type="entry name" value="RNA polymerase II subunit A C-terminal domain phosphatase"/>
    <property type="match status" value="1"/>
</dbReference>
<keyword evidence="8 12" id="KW-0904">Protein phosphatase</keyword>
<gene>
    <name evidence="14" type="ORF">B9G98_02535</name>
</gene>
<comment type="catalytic activity">
    <reaction evidence="11 12">
        <text>O-phospho-L-threonyl-[protein] + H2O = L-threonyl-[protein] + phosphate</text>
        <dbReference type="Rhea" id="RHEA:47004"/>
        <dbReference type="Rhea" id="RHEA-COMP:11060"/>
        <dbReference type="Rhea" id="RHEA-COMP:11605"/>
        <dbReference type="ChEBI" id="CHEBI:15377"/>
        <dbReference type="ChEBI" id="CHEBI:30013"/>
        <dbReference type="ChEBI" id="CHEBI:43474"/>
        <dbReference type="ChEBI" id="CHEBI:61977"/>
        <dbReference type="EC" id="3.1.3.16"/>
    </reaction>
</comment>
<comment type="caution">
    <text evidence="14">The sequence shown here is derived from an EMBL/GenBank/DDBJ whole genome shotgun (WGS) entry which is preliminary data.</text>
</comment>
<comment type="subunit">
    <text evidence="12">Component of the cleavage and polyadenylation factor (CPF) complex.</text>
</comment>
<name>A0A2T0FIV5_9ASCO</name>
<evidence type="ECO:0000256" key="5">
    <source>
        <dbReference type="ARBA" id="ARBA00017215"/>
    </source>
</evidence>
<dbReference type="RefSeq" id="XP_024664860.1">
    <property type="nucleotide sequence ID" value="XM_024809092.1"/>
</dbReference>
<evidence type="ECO:0000256" key="6">
    <source>
        <dbReference type="ARBA" id="ARBA00022664"/>
    </source>
</evidence>
<dbReference type="EC" id="3.1.3.16" evidence="4 12"/>
<dbReference type="OrthoDB" id="57957at2759"/>
<dbReference type="Pfam" id="PF04722">
    <property type="entry name" value="Ssu72"/>
    <property type="match status" value="1"/>
</dbReference>
<dbReference type="AlphaFoldDB" id="A0A2T0FIV5"/>
<keyword evidence="6 12" id="KW-0507">mRNA processing</keyword>
<evidence type="ECO:0000256" key="2">
    <source>
        <dbReference type="ARBA" id="ARBA00004123"/>
    </source>
</evidence>
<proteinExistence type="inferred from homology"/>
<dbReference type="PANTHER" id="PTHR20383">
    <property type="entry name" value="RNA POLYMERASE II SUBUNIT A C-TERMINAL DOMAIN PHOSPHATASE"/>
    <property type="match status" value="1"/>
</dbReference>
<dbReference type="GO" id="GO:0008420">
    <property type="term" value="F:RNA polymerase II CTD heptapeptide repeat phosphatase activity"/>
    <property type="evidence" value="ECO:0007669"/>
    <property type="project" value="UniProtKB-ARBA"/>
</dbReference>
<comment type="similarity">
    <text evidence="3 12">Belongs to the SSU72 phosphatase family.</text>
</comment>
<keyword evidence="7 12" id="KW-0378">Hydrolase</keyword>
<feature type="compositionally biased region" description="Low complexity" evidence="13">
    <location>
        <begin position="25"/>
        <end position="37"/>
    </location>
</feature>
<feature type="region of interest" description="Disordered" evidence="13">
    <location>
        <begin position="1"/>
        <end position="44"/>
    </location>
</feature>
<sequence>MSQEVKPVIHTFACPPHLRPKSSKKSPSPSSSNPGSPALGPNKSRLKFLKSPILRARSLVTPPTSPELFSLPKPKRMPEENKKLMQFCTVCASNQNRSMAAHLLLKENGFNVASFGTGSTVRLPGPAIDKPVVYQFNVPYNEMYRELSTRDTRLYTANGVLNMLDRNRRIKDHPERWQDQNQVFDVVFTCQERCFDSVCIDLLHRGAKLSRPVHVINVEIEDNHVEAAAGADAILELANMICQSPDPDTEIIEILSAWQKTHQKLPSLYQMCYF</sequence>
<dbReference type="GeneID" id="36516283"/>
<dbReference type="EMBL" id="NDIQ01000021">
    <property type="protein sequence ID" value="PRT54915.1"/>
    <property type="molecule type" value="Genomic_DNA"/>
</dbReference>
<dbReference type="STRING" id="45607.A0A2T0FIV5"/>
<keyword evidence="9 12" id="KW-0539">Nucleus</keyword>
<evidence type="ECO:0000256" key="1">
    <source>
        <dbReference type="ARBA" id="ARBA00002497"/>
    </source>
</evidence>
<accession>A0A2T0FIV5</accession>
<dbReference type="GO" id="GO:0031124">
    <property type="term" value="P:mRNA 3'-end processing"/>
    <property type="evidence" value="ECO:0007669"/>
    <property type="project" value="UniProtKB-ARBA"/>
</dbReference>
<comment type="function">
    <text evidence="12">Component of the cleavage and polyadenylation factor (CPF) complex, which plays a key role in polyadenylation-dependent pre-mRNA 3'-end formation and cooperates with cleavage factors including the CFIA complex and NAB4/CFIB. SSU72 is required for 3'-end formation of snoRNAs.</text>
</comment>
<comment type="function">
    <text evidence="1 12">Processively dephosphorylates Ser-5 of the heptad repeats YSPTSPS in the C-terminal domain of the largest RNA polymerase II subunit (RPB1).</text>
</comment>
<evidence type="ECO:0000256" key="13">
    <source>
        <dbReference type="SAM" id="MobiDB-lite"/>
    </source>
</evidence>
<evidence type="ECO:0000256" key="11">
    <source>
        <dbReference type="ARBA" id="ARBA00048336"/>
    </source>
</evidence>
<evidence type="ECO:0000313" key="14">
    <source>
        <dbReference type="EMBL" id="PRT54915.1"/>
    </source>
</evidence>
<evidence type="ECO:0000256" key="7">
    <source>
        <dbReference type="ARBA" id="ARBA00022801"/>
    </source>
</evidence>
<dbReference type="Proteomes" id="UP000238350">
    <property type="component" value="Unassembled WGS sequence"/>
</dbReference>
<evidence type="ECO:0000256" key="9">
    <source>
        <dbReference type="ARBA" id="ARBA00023242"/>
    </source>
</evidence>
<organism evidence="14 15">
    <name type="scientific">Wickerhamiella sorbophila</name>
    <dbReference type="NCBI Taxonomy" id="45607"/>
    <lineage>
        <taxon>Eukaryota</taxon>
        <taxon>Fungi</taxon>
        <taxon>Dikarya</taxon>
        <taxon>Ascomycota</taxon>
        <taxon>Saccharomycotina</taxon>
        <taxon>Dipodascomycetes</taxon>
        <taxon>Dipodascales</taxon>
        <taxon>Trichomonascaceae</taxon>
        <taxon>Wickerhamiella</taxon>
    </lineage>
</organism>
<evidence type="ECO:0000256" key="10">
    <source>
        <dbReference type="ARBA" id="ARBA00047761"/>
    </source>
</evidence>
<dbReference type="GO" id="GO:0005847">
    <property type="term" value="C:mRNA cleavage and polyadenylation specificity factor complex"/>
    <property type="evidence" value="ECO:0007669"/>
    <property type="project" value="UniProtKB-ARBA"/>
</dbReference>
<evidence type="ECO:0000313" key="15">
    <source>
        <dbReference type="Proteomes" id="UP000238350"/>
    </source>
</evidence>
<reference evidence="14 15" key="1">
    <citation type="submission" date="2017-04" db="EMBL/GenBank/DDBJ databases">
        <title>Genome sequencing of [Candida] sorbophila.</title>
        <authorList>
            <person name="Ahn J.O."/>
        </authorList>
    </citation>
    <scope>NUCLEOTIDE SEQUENCE [LARGE SCALE GENOMIC DNA]</scope>
    <source>
        <strain evidence="14 15">DS02</strain>
    </source>
</reference>
<evidence type="ECO:0000256" key="4">
    <source>
        <dbReference type="ARBA" id="ARBA00013081"/>
    </source>
</evidence>